<organism evidence="1 2">
    <name type="scientific">Cochliobolus sativus</name>
    <name type="common">Common root rot and spot blotch fungus</name>
    <name type="synonym">Bipolaris sorokiniana</name>
    <dbReference type="NCBI Taxonomy" id="45130"/>
    <lineage>
        <taxon>Eukaryota</taxon>
        <taxon>Fungi</taxon>
        <taxon>Dikarya</taxon>
        <taxon>Ascomycota</taxon>
        <taxon>Pezizomycotina</taxon>
        <taxon>Dothideomycetes</taxon>
        <taxon>Pleosporomycetidae</taxon>
        <taxon>Pleosporales</taxon>
        <taxon>Pleosporineae</taxon>
        <taxon>Pleosporaceae</taxon>
        <taxon>Bipolaris</taxon>
    </lineage>
</organism>
<sequence length="104" mass="11703">MYHYPISNRLEKLKEHCTALRTDHLWRSTIVLFRLAPTNCTATKPSNLLYPLELRQGRLGYRLDVCDAYRLKAQLSDRGLGGSLLGSGLTFYGGLMNVSSLEQG</sequence>
<name>A0A8H5ZQ09_COCSA</name>
<dbReference type="EMBL" id="WNKQ01000002">
    <property type="protein sequence ID" value="KAF5853060.1"/>
    <property type="molecule type" value="Genomic_DNA"/>
</dbReference>
<reference evidence="1" key="1">
    <citation type="submission" date="2019-11" db="EMBL/GenBank/DDBJ databases">
        <title>Bipolaris sorokiniana Genome sequencing.</title>
        <authorList>
            <person name="Wang H."/>
        </authorList>
    </citation>
    <scope>NUCLEOTIDE SEQUENCE</scope>
</reference>
<evidence type="ECO:0000313" key="2">
    <source>
        <dbReference type="Proteomes" id="UP000624244"/>
    </source>
</evidence>
<gene>
    <name evidence="1" type="ORF">GGP41_001617</name>
</gene>
<comment type="caution">
    <text evidence="1">The sequence shown here is derived from an EMBL/GenBank/DDBJ whole genome shotgun (WGS) entry which is preliminary data.</text>
</comment>
<evidence type="ECO:0000313" key="1">
    <source>
        <dbReference type="EMBL" id="KAF5853060.1"/>
    </source>
</evidence>
<dbReference type="AlphaFoldDB" id="A0A8H5ZQ09"/>
<dbReference type="Proteomes" id="UP000624244">
    <property type="component" value="Unassembled WGS sequence"/>
</dbReference>
<protein>
    <submittedName>
        <fullName evidence="1">Uncharacterized protein</fullName>
    </submittedName>
</protein>
<accession>A0A8H5ZQ09</accession>
<proteinExistence type="predicted"/>